<proteinExistence type="predicted"/>
<gene>
    <name evidence="3" type="ORF">D9T17_21860</name>
</gene>
<evidence type="ECO:0000313" key="4">
    <source>
        <dbReference type="Proteomes" id="UP000275910"/>
    </source>
</evidence>
<dbReference type="Pfam" id="PF12697">
    <property type="entry name" value="Abhydrolase_6"/>
    <property type="match status" value="1"/>
</dbReference>
<dbReference type="RefSeq" id="WP_123649422.1">
    <property type="nucleotide sequence ID" value="NZ_RCTY01000055.1"/>
</dbReference>
<dbReference type="InterPro" id="IPR050228">
    <property type="entry name" value="Carboxylesterase_BioH"/>
</dbReference>
<feature type="chain" id="PRO_5018254063" evidence="1">
    <location>
        <begin position="29"/>
        <end position="304"/>
    </location>
</feature>
<dbReference type="PANTHER" id="PTHR43194">
    <property type="entry name" value="HYDROLASE ALPHA/BETA FOLD FAMILY"/>
    <property type="match status" value="1"/>
</dbReference>
<dbReference type="PANTHER" id="PTHR43194:SF2">
    <property type="entry name" value="PEROXISOMAL MEMBRANE PROTEIN LPX1"/>
    <property type="match status" value="1"/>
</dbReference>
<dbReference type="Proteomes" id="UP000275910">
    <property type="component" value="Unassembled WGS sequence"/>
</dbReference>
<accession>A0A3N2RBC4</accession>
<dbReference type="InterPro" id="IPR029058">
    <property type="entry name" value="AB_hydrolase_fold"/>
</dbReference>
<organism evidence="3 4">
    <name type="scientific">Lysobacter enzymogenes</name>
    <dbReference type="NCBI Taxonomy" id="69"/>
    <lineage>
        <taxon>Bacteria</taxon>
        <taxon>Pseudomonadati</taxon>
        <taxon>Pseudomonadota</taxon>
        <taxon>Gammaproteobacteria</taxon>
        <taxon>Lysobacterales</taxon>
        <taxon>Lysobacteraceae</taxon>
        <taxon>Lysobacter</taxon>
    </lineage>
</organism>
<comment type="caution">
    <text evidence="3">The sequence shown here is derived from an EMBL/GenBank/DDBJ whole genome shotgun (WGS) entry which is preliminary data.</text>
</comment>
<keyword evidence="3" id="KW-0378">Hydrolase</keyword>
<feature type="domain" description="AB hydrolase-1" evidence="2">
    <location>
        <begin position="47"/>
        <end position="289"/>
    </location>
</feature>
<protein>
    <submittedName>
        <fullName evidence="3">Alpha/beta hydrolase</fullName>
    </submittedName>
</protein>
<dbReference type="EMBL" id="RCTY01000055">
    <property type="protein sequence ID" value="ROU04772.1"/>
    <property type="molecule type" value="Genomic_DNA"/>
</dbReference>
<evidence type="ECO:0000313" key="3">
    <source>
        <dbReference type="EMBL" id="ROU04772.1"/>
    </source>
</evidence>
<keyword evidence="1" id="KW-0732">Signal</keyword>
<name>A0A3N2RBC4_LYSEN</name>
<dbReference type="SUPFAM" id="SSF53474">
    <property type="entry name" value="alpha/beta-Hydrolases"/>
    <property type="match status" value="1"/>
</dbReference>
<dbReference type="Gene3D" id="3.40.50.1820">
    <property type="entry name" value="alpha/beta hydrolase"/>
    <property type="match status" value="1"/>
</dbReference>
<evidence type="ECO:0000259" key="2">
    <source>
        <dbReference type="Pfam" id="PF12697"/>
    </source>
</evidence>
<dbReference type="AlphaFoldDB" id="A0A3N2RBC4"/>
<feature type="signal peptide" evidence="1">
    <location>
        <begin position="1"/>
        <end position="28"/>
    </location>
</feature>
<dbReference type="GO" id="GO:0016787">
    <property type="term" value="F:hydrolase activity"/>
    <property type="evidence" value="ECO:0007669"/>
    <property type="project" value="UniProtKB-KW"/>
</dbReference>
<reference evidence="3 4" key="1">
    <citation type="submission" date="2018-10" db="EMBL/GenBank/DDBJ databases">
        <title>The genome of Lysobacter enzymogenes OH11.</title>
        <authorList>
            <person name="Liu F."/>
            <person name="Zhao Y."/>
            <person name="Qian G."/>
            <person name="Chen Y."/>
            <person name="Xu H."/>
        </authorList>
    </citation>
    <scope>NUCLEOTIDE SEQUENCE [LARGE SCALE GENOMIC DNA]</scope>
    <source>
        <strain evidence="3 4">OH11</strain>
    </source>
</reference>
<dbReference type="InterPro" id="IPR000073">
    <property type="entry name" value="AB_hydrolase_1"/>
</dbReference>
<sequence length="304" mass="32971">MPQSRRPHAVRRIVLALTALLAAGAAQAASERFQDLSVEVIGQGRPVLMIPGLNSAADTWRETCAALQPDKVQCHLVQLPGFAGAPAVKTEVFTDAMRDQLLAYIERRKLKRAVVMGHSLGGFVALRMGMAAKPGVVDKLIIVDTLADMSAVMRPGASPEAVRTGAEAMRAQMLGQDAEAYRRGIAAAVQGMTHDEARVRTLIRWGEASDRATTAQAMFEMMTADLRPQLRQVRVPTVVLGSWAGYARFGATQDSTAALYKDQYAKLDGVRVELSKDGYHFLMWDDPQWLQAQVRGVLAAGSAD</sequence>
<evidence type="ECO:0000256" key="1">
    <source>
        <dbReference type="SAM" id="SignalP"/>
    </source>
</evidence>